<keyword evidence="1" id="KW-0472">Membrane</keyword>
<gene>
    <name evidence="2" type="ORF">P154DRAFT_528029</name>
</gene>
<keyword evidence="1" id="KW-1133">Transmembrane helix</keyword>
<evidence type="ECO:0000256" key="1">
    <source>
        <dbReference type="SAM" id="Phobius"/>
    </source>
</evidence>
<dbReference type="EMBL" id="ML977730">
    <property type="protein sequence ID" value="KAF1993111.1"/>
    <property type="molecule type" value="Genomic_DNA"/>
</dbReference>
<name>A0A6A5VZ17_9PLEO</name>
<organism evidence="2 3">
    <name type="scientific">Amniculicola lignicola CBS 123094</name>
    <dbReference type="NCBI Taxonomy" id="1392246"/>
    <lineage>
        <taxon>Eukaryota</taxon>
        <taxon>Fungi</taxon>
        <taxon>Dikarya</taxon>
        <taxon>Ascomycota</taxon>
        <taxon>Pezizomycotina</taxon>
        <taxon>Dothideomycetes</taxon>
        <taxon>Pleosporomycetidae</taxon>
        <taxon>Pleosporales</taxon>
        <taxon>Amniculicolaceae</taxon>
        <taxon>Amniculicola</taxon>
    </lineage>
</organism>
<proteinExistence type="predicted"/>
<reference evidence="2" key="1">
    <citation type="journal article" date="2020" name="Stud. Mycol.">
        <title>101 Dothideomycetes genomes: a test case for predicting lifestyles and emergence of pathogens.</title>
        <authorList>
            <person name="Haridas S."/>
            <person name="Albert R."/>
            <person name="Binder M."/>
            <person name="Bloem J."/>
            <person name="Labutti K."/>
            <person name="Salamov A."/>
            <person name="Andreopoulos B."/>
            <person name="Baker S."/>
            <person name="Barry K."/>
            <person name="Bills G."/>
            <person name="Bluhm B."/>
            <person name="Cannon C."/>
            <person name="Castanera R."/>
            <person name="Culley D."/>
            <person name="Daum C."/>
            <person name="Ezra D."/>
            <person name="Gonzalez J."/>
            <person name="Henrissat B."/>
            <person name="Kuo A."/>
            <person name="Liang C."/>
            <person name="Lipzen A."/>
            <person name="Lutzoni F."/>
            <person name="Magnuson J."/>
            <person name="Mondo S."/>
            <person name="Nolan M."/>
            <person name="Ohm R."/>
            <person name="Pangilinan J."/>
            <person name="Park H.-J."/>
            <person name="Ramirez L."/>
            <person name="Alfaro M."/>
            <person name="Sun H."/>
            <person name="Tritt A."/>
            <person name="Yoshinaga Y."/>
            <person name="Zwiers L.-H."/>
            <person name="Turgeon B."/>
            <person name="Goodwin S."/>
            <person name="Spatafora J."/>
            <person name="Crous P."/>
            <person name="Grigoriev I."/>
        </authorList>
    </citation>
    <scope>NUCLEOTIDE SEQUENCE</scope>
    <source>
        <strain evidence="2">CBS 123094</strain>
    </source>
</reference>
<sequence>MILLQVHLRNVPRDERFRTWLRIAYFSSCGVLYLKLLLYLGLLAWLRCGCSHNLIVLPAIRRLVFKQPSPV</sequence>
<evidence type="ECO:0000313" key="3">
    <source>
        <dbReference type="Proteomes" id="UP000799779"/>
    </source>
</evidence>
<evidence type="ECO:0000313" key="2">
    <source>
        <dbReference type="EMBL" id="KAF1993111.1"/>
    </source>
</evidence>
<dbReference type="Proteomes" id="UP000799779">
    <property type="component" value="Unassembled WGS sequence"/>
</dbReference>
<dbReference type="AlphaFoldDB" id="A0A6A5VZ17"/>
<keyword evidence="3" id="KW-1185">Reference proteome</keyword>
<protein>
    <submittedName>
        <fullName evidence="2">Uncharacterized protein</fullName>
    </submittedName>
</protein>
<accession>A0A6A5VZ17</accession>
<feature type="transmembrane region" description="Helical" evidence="1">
    <location>
        <begin position="23"/>
        <end position="46"/>
    </location>
</feature>
<keyword evidence="1" id="KW-0812">Transmembrane</keyword>